<dbReference type="InterPro" id="IPR021354">
    <property type="entry name" value="DUF2975"/>
</dbReference>
<evidence type="ECO:0000256" key="1">
    <source>
        <dbReference type="SAM" id="Phobius"/>
    </source>
</evidence>
<dbReference type="Pfam" id="PF11188">
    <property type="entry name" value="DUF2975"/>
    <property type="match status" value="1"/>
</dbReference>
<dbReference type="EMBL" id="BMDT01000014">
    <property type="protein sequence ID" value="GGI66663.1"/>
    <property type="molecule type" value="Genomic_DNA"/>
</dbReference>
<dbReference type="AlphaFoldDB" id="A0A917N5A7"/>
<protein>
    <recommendedName>
        <fullName evidence="4">DUF2975 domain-containing protein</fullName>
    </recommendedName>
</protein>
<keyword evidence="3" id="KW-1185">Reference proteome</keyword>
<accession>A0A917N5A7</accession>
<keyword evidence="1" id="KW-0812">Transmembrane</keyword>
<sequence length="156" mass="17525">MKLKTFVFKGVLLLLTIILFFVTFLITIQMVTGEKLELTLAMKIFYGTILLTDVFALSALSSVYRMVTLIGHKQAFSHQILPLVAKLNRQLLLMSLSFCGILPFVYQIVQNEDAPGVMILGLMLVAIPFSLVVFGKIVEELFKQAVNLKKEQDLTI</sequence>
<feature type="transmembrane region" description="Helical" evidence="1">
    <location>
        <begin position="12"/>
        <end position="32"/>
    </location>
</feature>
<evidence type="ECO:0008006" key="4">
    <source>
        <dbReference type="Google" id="ProtNLM"/>
    </source>
</evidence>
<feature type="transmembrane region" description="Helical" evidence="1">
    <location>
        <begin position="91"/>
        <end position="109"/>
    </location>
</feature>
<evidence type="ECO:0000313" key="2">
    <source>
        <dbReference type="EMBL" id="GGI66663.1"/>
    </source>
</evidence>
<gene>
    <name evidence="2" type="ORF">GCM10011482_23170</name>
</gene>
<dbReference type="RefSeq" id="WP_188368485.1">
    <property type="nucleotide sequence ID" value="NZ_BMDT01000014.1"/>
</dbReference>
<feature type="transmembrane region" description="Helical" evidence="1">
    <location>
        <begin position="44"/>
        <end position="70"/>
    </location>
</feature>
<keyword evidence="1" id="KW-0472">Membrane</keyword>
<keyword evidence="1" id="KW-1133">Transmembrane helix</keyword>
<comment type="caution">
    <text evidence="2">The sequence shown here is derived from an EMBL/GenBank/DDBJ whole genome shotgun (WGS) entry which is preliminary data.</text>
</comment>
<evidence type="ECO:0000313" key="3">
    <source>
        <dbReference type="Proteomes" id="UP000622610"/>
    </source>
</evidence>
<name>A0A917N5A7_9ENTE</name>
<proteinExistence type="predicted"/>
<reference evidence="2" key="2">
    <citation type="submission" date="2020-09" db="EMBL/GenBank/DDBJ databases">
        <authorList>
            <person name="Sun Q."/>
            <person name="Sedlacek I."/>
        </authorList>
    </citation>
    <scope>NUCLEOTIDE SEQUENCE</scope>
    <source>
        <strain evidence="2">CCM 8433</strain>
    </source>
</reference>
<feature type="transmembrane region" description="Helical" evidence="1">
    <location>
        <begin position="115"/>
        <end position="134"/>
    </location>
</feature>
<reference evidence="2" key="1">
    <citation type="journal article" date="2014" name="Int. J. Syst. Evol. Microbiol.">
        <title>Complete genome sequence of Corynebacterium casei LMG S-19264T (=DSM 44701T), isolated from a smear-ripened cheese.</title>
        <authorList>
            <consortium name="US DOE Joint Genome Institute (JGI-PGF)"/>
            <person name="Walter F."/>
            <person name="Albersmeier A."/>
            <person name="Kalinowski J."/>
            <person name="Ruckert C."/>
        </authorList>
    </citation>
    <scope>NUCLEOTIDE SEQUENCE</scope>
    <source>
        <strain evidence="2">CCM 8433</strain>
    </source>
</reference>
<organism evidence="2 3">
    <name type="scientific">Enterococcus alcedinis</name>
    <dbReference type="NCBI Taxonomy" id="1274384"/>
    <lineage>
        <taxon>Bacteria</taxon>
        <taxon>Bacillati</taxon>
        <taxon>Bacillota</taxon>
        <taxon>Bacilli</taxon>
        <taxon>Lactobacillales</taxon>
        <taxon>Enterococcaceae</taxon>
        <taxon>Enterococcus</taxon>
    </lineage>
</organism>
<dbReference type="Proteomes" id="UP000622610">
    <property type="component" value="Unassembled WGS sequence"/>
</dbReference>